<dbReference type="RefSeq" id="WP_066354265.1">
    <property type="nucleotide sequence ID" value="NZ_LOED01000026.1"/>
</dbReference>
<proteinExistence type="predicted"/>
<keyword evidence="2" id="KW-1185">Reference proteome</keyword>
<dbReference type="Proteomes" id="UP000070427">
    <property type="component" value="Unassembled WGS sequence"/>
</dbReference>
<reference evidence="1 2" key="1">
    <citation type="submission" date="2015-12" db="EMBL/GenBank/DDBJ databases">
        <title>Draft genome sequnece of Fervidicola ferrireducens strain Y170.</title>
        <authorList>
            <person name="Patel B.K."/>
        </authorList>
    </citation>
    <scope>NUCLEOTIDE SEQUENCE [LARGE SCALE GENOMIC DNA]</scope>
    <source>
        <strain evidence="1 2">Y170</strain>
    </source>
</reference>
<protein>
    <submittedName>
        <fullName evidence="1">Uncharacterized protein</fullName>
    </submittedName>
</protein>
<evidence type="ECO:0000313" key="1">
    <source>
        <dbReference type="EMBL" id="KXG75505.1"/>
    </source>
</evidence>
<organism evidence="1 2">
    <name type="scientific">Fervidicola ferrireducens</name>
    <dbReference type="NCBI Taxonomy" id="520764"/>
    <lineage>
        <taxon>Bacteria</taxon>
        <taxon>Bacillati</taxon>
        <taxon>Bacillota</taxon>
        <taxon>Clostridia</taxon>
        <taxon>Thermosediminibacterales</taxon>
        <taxon>Thermosediminibacteraceae</taxon>
        <taxon>Fervidicola</taxon>
    </lineage>
</organism>
<accession>A0A140L4N0</accession>
<sequence>MNVKTLFLEMLRLGIENAELEDGTCIEGVHFEPGRYPCACHGSIVGIVNGQAVRFPHRLGCQHCGGCE</sequence>
<comment type="caution">
    <text evidence="1">The sequence shown here is derived from an EMBL/GenBank/DDBJ whole genome shotgun (WGS) entry which is preliminary data.</text>
</comment>
<name>A0A140L4N0_9FIRM</name>
<gene>
    <name evidence="1" type="ORF">AN618_18780</name>
</gene>
<dbReference type="InParanoid" id="A0A140L4N0"/>
<evidence type="ECO:0000313" key="2">
    <source>
        <dbReference type="Proteomes" id="UP000070427"/>
    </source>
</evidence>
<dbReference type="EMBL" id="LOED01000026">
    <property type="protein sequence ID" value="KXG75505.1"/>
    <property type="molecule type" value="Genomic_DNA"/>
</dbReference>
<dbReference type="AlphaFoldDB" id="A0A140L4N0"/>